<feature type="region of interest" description="Disordered" evidence="1">
    <location>
        <begin position="1"/>
        <end position="25"/>
    </location>
</feature>
<organism evidence="2 3">
    <name type="scientific">Exocentrus adspersus</name>
    <dbReference type="NCBI Taxonomy" id="1586481"/>
    <lineage>
        <taxon>Eukaryota</taxon>
        <taxon>Metazoa</taxon>
        <taxon>Ecdysozoa</taxon>
        <taxon>Arthropoda</taxon>
        <taxon>Hexapoda</taxon>
        <taxon>Insecta</taxon>
        <taxon>Pterygota</taxon>
        <taxon>Neoptera</taxon>
        <taxon>Endopterygota</taxon>
        <taxon>Coleoptera</taxon>
        <taxon>Polyphaga</taxon>
        <taxon>Cucujiformia</taxon>
        <taxon>Chrysomeloidea</taxon>
        <taxon>Cerambycidae</taxon>
        <taxon>Lamiinae</taxon>
        <taxon>Acanthocinini</taxon>
        <taxon>Exocentrus</taxon>
    </lineage>
</organism>
<reference evidence="2 3" key="1">
    <citation type="journal article" date="2023" name="Insect Mol. Biol.">
        <title>Genome sequencing provides insights into the evolution of gene families encoding plant cell wall-degrading enzymes in longhorned beetles.</title>
        <authorList>
            <person name="Shin N.R."/>
            <person name="Okamura Y."/>
            <person name="Kirsch R."/>
            <person name="Pauchet Y."/>
        </authorList>
    </citation>
    <scope>NUCLEOTIDE SEQUENCE [LARGE SCALE GENOMIC DNA]</scope>
    <source>
        <strain evidence="2">EAD_L_NR</strain>
    </source>
</reference>
<feature type="compositionally biased region" description="Basic and acidic residues" evidence="1">
    <location>
        <begin position="9"/>
        <end position="25"/>
    </location>
</feature>
<evidence type="ECO:0000256" key="1">
    <source>
        <dbReference type="SAM" id="MobiDB-lite"/>
    </source>
</evidence>
<comment type="caution">
    <text evidence="2">The sequence shown here is derived from an EMBL/GenBank/DDBJ whole genome shotgun (WGS) entry which is preliminary data.</text>
</comment>
<dbReference type="AlphaFoldDB" id="A0AAV8VHH3"/>
<gene>
    <name evidence="2" type="ORF">NQ315_017076</name>
</gene>
<dbReference type="Proteomes" id="UP001159042">
    <property type="component" value="Unassembled WGS sequence"/>
</dbReference>
<proteinExistence type="predicted"/>
<dbReference type="EMBL" id="JANEYG010000092">
    <property type="protein sequence ID" value="KAJ8913525.1"/>
    <property type="molecule type" value="Genomic_DNA"/>
</dbReference>
<keyword evidence="3" id="KW-1185">Reference proteome</keyword>
<evidence type="ECO:0000313" key="2">
    <source>
        <dbReference type="EMBL" id="KAJ8913525.1"/>
    </source>
</evidence>
<name>A0AAV8VHH3_9CUCU</name>
<protein>
    <submittedName>
        <fullName evidence="2">Uncharacterized protein</fullName>
    </submittedName>
</protein>
<sequence length="94" mass="10820">MAVEVEEDHDPRTARARLESRSVRMDPVDHHAHATAGVAHHVHVAETLNQNLEVSRIPRLQIVLHQLRLKKVNQCRIRLQKAALRRQGAQVRHL</sequence>
<accession>A0AAV8VHH3</accession>
<evidence type="ECO:0000313" key="3">
    <source>
        <dbReference type="Proteomes" id="UP001159042"/>
    </source>
</evidence>